<evidence type="ECO:0000313" key="1">
    <source>
        <dbReference type="EMBL" id="KGO32454.1"/>
    </source>
</evidence>
<evidence type="ECO:0008006" key="3">
    <source>
        <dbReference type="Google" id="ProtNLM"/>
    </source>
</evidence>
<organism evidence="1 2">
    <name type="scientific">Oenococcus alcoholitolerans</name>
    <dbReference type="NCBI Taxonomy" id="931074"/>
    <lineage>
        <taxon>Bacteria</taxon>
        <taxon>Bacillati</taxon>
        <taxon>Bacillota</taxon>
        <taxon>Bacilli</taxon>
        <taxon>Lactobacillales</taxon>
        <taxon>Lactobacillaceae</taxon>
        <taxon>Oenococcus</taxon>
    </lineage>
</organism>
<protein>
    <recommendedName>
        <fullName evidence="3">GAF domain-containing protein</fullName>
    </recommendedName>
</protein>
<dbReference type="InterPro" id="IPR029016">
    <property type="entry name" value="GAF-like_dom_sf"/>
</dbReference>
<accession>A0ABR4XSJ4</accession>
<evidence type="ECO:0000313" key="2">
    <source>
        <dbReference type="Proteomes" id="UP000030023"/>
    </source>
</evidence>
<proteinExistence type="predicted"/>
<sequence length="137" mass="15270">MTKNNIEADQLLSQIFLAAHEKETDRIANLANASAVLKQFVNDINWAGFYLFDRQSGQLVLGPFQGLPATSRIDLDKGVVGKGFSTQKTVFVDDVNNFSGHIVCDPASRSEIVIPLTKLMVKNWCFGYRCTDHSSFR</sequence>
<dbReference type="Gene3D" id="3.30.450.40">
    <property type="match status" value="1"/>
</dbReference>
<dbReference type="EMBL" id="AXCV01000018">
    <property type="protein sequence ID" value="KGO32454.1"/>
    <property type="molecule type" value="Genomic_DNA"/>
</dbReference>
<keyword evidence="2" id="KW-1185">Reference proteome</keyword>
<comment type="caution">
    <text evidence="1">The sequence shown here is derived from an EMBL/GenBank/DDBJ whole genome shotgun (WGS) entry which is preliminary data.</text>
</comment>
<dbReference type="SUPFAM" id="SSF55781">
    <property type="entry name" value="GAF domain-like"/>
    <property type="match status" value="1"/>
</dbReference>
<dbReference type="Proteomes" id="UP000030023">
    <property type="component" value="Unassembled WGS sequence"/>
</dbReference>
<name>A0ABR4XSJ4_9LACO</name>
<reference evidence="1 2" key="1">
    <citation type="journal article" date="2014" name="Antonie Van Leeuwenhoek">
        <title>Oenococcus alcoholitolerans sp. nov., a lactic acid bacteria isolated from cachaca and ethanol fermentation processes.</title>
        <authorList>
            <person name="Badotti F."/>
            <person name="Moreira A.P."/>
            <person name="Tonon L.A."/>
            <person name="de Lucena B.T."/>
            <person name="Gomes Fde C."/>
            <person name="Kruger R."/>
            <person name="Thompson C.C."/>
            <person name="de Morais M.A.Jr."/>
            <person name="Rosa C.A."/>
            <person name="Thompson F.L."/>
        </authorList>
    </citation>
    <scope>NUCLEOTIDE SEQUENCE [LARGE SCALE GENOMIC DNA]</scope>
    <source>
        <strain evidence="1 2">UFRJ-M7.2.18</strain>
    </source>
</reference>
<gene>
    <name evidence="1" type="ORF">Q757_00930</name>
</gene>